<dbReference type="AlphaFoldDB" id="A0AA41NGJ2"/>
<evidence type="ECO:0000313" key="4">
    <source>
        <dbReference type="Proteomes" id="UP001166674"/>
    </source>
</evidence>
<name>A0AA41NGJ2_SCICA</name>
<proteinExistence type="predicted"/>
<evidence type="ECO:0000256" key="1">
    <source>
        <dbReference type="SAM" id="MobiDB-lite"/>
    </source>
</evidence>
<feature type="region of interest" description="Disordered" evidence="1">
    <location>
        <begin position="1"/>
        <end position="43"/>
    </location>
</feature>
<dbReference type="InterPro" id="IPR019590">
    <property type="entry name" value="DLG1_PEST_dom"/>
</dbReference>
<organism evidence="3 4">
    <name type="scientific">Sciurus carolinensis</name>
    <name type="common">Eastern gray squirrel</name>
    <dbReference type="NCBI Taxonomy" id="30640"/>
    <lineage>
        <taxon>Eukaryota</taxon>
        <taxon>Metazoa</taxon>
        <taxon>Chordata</taxon>
        <taxon>Craniata</taxon>
        <taxon>Vertebrata</taxon>
        <taxon>Euteleostomi</taxon>
        <taxon>Mammalia</taxon>
        <taxon>Eutheria</taxon>
        <taxon>Euarchontoglires</taxon>
        <taxon>Glires</taxon>
        <taxon>Rodentia</taxon>
        <taxon>Sciuromorpha</taxon>
        <taxon>Sciuridae</taxon>
        <taxon>Sciurinae</taxon>
        <taxon>Sciurini</taxon>
        <taxon>Sciurus</taxon>
    </lineage>
</organism>
<dbReference type="SMART" id="SM01277">
    <property type="entry name" value="MAGUK_N_PEST"/>
    <property type="match status" value="1"/>
</dbReference>
<evidence type="ECO:0000259" key="2">
    <source>
        <dbReference type="SMART" id="SM01277"/>
    </source>
</evidence>
<comment type="caution">
    <text evidence="3">The sequence shown here is derived from an EMBL/GenBank/DDBJ whole genome shotgun (WGS) entry which is preliminary data.</text>
</comment>
<evidence type="ECO:0000313" key="3">
    <source>
        <dbReference type="EMBL" id="MBZ3889931.1"/>
    </source>
</evidence>
<dbReference type="Proteomes" id="UP001166674">
    <property type="component" value="Unassembled WGS sequence"/>
</dbReference>
<accession>A0AA41NGJ2</accession>
<dbReference type="Pfam" id="PF10608">
    <property type="entry name" value="MAGUK_N_PEST"/>
    <property type="match status" value="1"/>
</dbReference>
<keyword evidence="4" id="KW-1185">Reference proteome</keyword>
<dbReference type="EMBL" id="JAATJV010435448">
    <property type="protein sequence ID" value="MBZ3889931.1"/>
    <property type="molecule type" value="Genomic_DNA"/>
</dbReference>
<protein>
    <submittedName>
        <fullName evidence="3">Disks large-like protein 1</fullName>
    </submittedName>
</protein>
<sequence length="232" mass="25029">MCCARASRRAAAALSGPLWSNPEESSEEKGKREEGAPAGRGDQSIGSLLSALCGPGWFRGQGLECLFTHSPAVADIQEFYEVTLLDNPKCIDRSKQSEPLQPVNTWEISSLPSTTVTSETLPSSLSPSVEKYRYQDEDTPPQEHISPQITNEVIGPELVHVSEKNLSEIENVHGFVSHSHISPIKDPSSGVLGRDSLGETIDTLLHSVVELLNLLPDCEDSRSSCVTGCTCG</sequence>
<gene>
    <name evidence="3" type="ORF">SUZIE_205425</name>
</gene>
<reference evidence="3" key="1">
    <citation type="submission" date="2020-03" db="EMBL/GenBank/DDBJ databases">
        <title>Studies in the Genomics of Life Span.</title>
        <authorList>
            <person name="Glass D."/>
        </authorList>
    </citation>
    <scope>NUCLEOTIDE SEQUENCE</scope>
    <source>
        <strain evidence="3">SUZIE</strain>
        <tissue evidence="3">Muscle</tissue>
    </source>
</reference>
<feature type="domain" description="Disks large homologue 1 N-terminal PEST" evidence="2">
    <location>
        <begin position="130"/>
        <end position="210"/>
    </location>
</feature>